<evidence type="ECO:0000259" key="2">
    <source>
        <dbReference type="Pfam" id="PF03732"/>
    </source>
</evidence>
<protein>
    <submittedName>
        <fullName evidence="3">Unnamed protein product</fullName>
    </submittedName>
</protein>
<evidence type="ECO:0000313" key="3">
    <source>
        <dbReference type="EMBL" id="GMF52907.1"/>
    </source>
</evidence>
<dbReference type="EMBL" id="BSXT01003171">
    <property type="protein sequence ID" value="GMF52907.1"/>
    <property type="molecule type" value="Genomic_DNA"/>
</dbReference>
<feature type="compositionally biased region" description="Polar residues" evidence="1">
    <location>
        <begin position="253"/>
        <end position="266"/>
    </location>
</feature>
<gene>
    <name evidence="3" type="ORF">Pfra01_002175800</name>
</gene>
<evidence type="ECO:0000256" key="1">
    <source>
        <dbReference type="SAM" id="MobiDB-lite"/>
    </source>
</evidence>
<accession>A0A9W7D208</accession>
<comment type="caution">
    <text evidence="3">The sequence shown here is derived from an EMBL/GenBank/DDBJ whole genome shotgun (WGS) entry which is preliminary data.</text>
</comment>
<dbReference type="Pfam" id="PF03732">
    <property type="entry name" value="Retrotrans_gag"/>
    <property type="match status" value="1"/>
</dbReference>
<feature type="region of interest" description="Disordered" evidence="1">
    <location>
        <begin position="218"/>
        <end position="329"/>
    </location>
</feature>
<feature type="region of interest" description="Disordered" evidence="1">
    <location>
        <begin position="921"/>
        <end position="954"/>
    </location>
</feature>
<name>A0A9W7D208_9STRA</name>
<feature type="domain" description="Retrotransposon gag" evidence="2">
    <location>
        <begin position="405"/>
        <end position="481"/>
    </location>
</feature>
<feature type="compositionally biased region" description="Acidic residues" evidence="1">
    <location>
        <begin position="91"/>
        <end position="109"/>
    </location>
</feature>
<organism evidence="3 4">
    <name type="scientific">Phytophthora fragariaefolia</name>
    <dbReference type="NCBI Taxonomy" id="1490495"/>
    <lineage>
        <taxon>Eukaryota</taxon>
        <taxon>Sar</taxon>
        <taxon>Stramenopiles</taxon>
        <taxon>Oomycota</taxon>
        <taxon>Peronosporomycetes</taxon>
        <taxon>Peronosporales</taxon>
        <taxon>Peronosporaceae</taxon>
        <taxon>Phytophthora</taxon>
    </lineage>
</organism>
<proteinExistence type="predicted"/>
<feature type="compositionally biased region" description="Acidic residues" evidence="1">
    <location>
        <begin position="316"/>
        <end position="327"/>
    </location>
</feature>
<sequence>MRSGGTCGDSSSTTLITPRLDSIAERSVSFDDDSMTGSDAKDDEDLNEGNYDLEEKAPAPMAVTPDTPEDAVMFAGRSGGVRPLSRNLVDEFNEDDGPEPAYEDFEDDGDNSKSPIVTTQVTEQATGNRTPLNGDTPSSNKVLGKSYEDIKSSDWGELFEPTMIRQTVWSELSNELAWPVNSTTIEQVAKDTVAFYRPWAKRDRWKKRLRSTFGMTKFSSRRQKNSSSAGVVTDPALVPLPQPPNKIERGNLKPTTTGEVFSTTAGRSPYFQDSHMVTPSSAKHQGRNDRAAGNSKATENTRRGTGKSIRRRYQPEDDSSCDDEGYDGDGGVQMDEYMRQIRELTESEQLNATPRIEVATHRPLGQIKPLSGRRNKSENSMQWLRSFIYEMKGTRAPPNEWCMPFELSLRDGALHWYRQLPKKTKQQWSALSEAFIKYYCTQFNQSAESRYYSARREGKEHVCDYLNRLNGYARNAGIQFDNGDRKARDHVRRFLETCGDRAPATTRTNTLRVAITHADGKTDATTTREITITRRTDETDTMIDAATTRNTPKLSLAEASIADMLAELHCRDCRTTLNEFASARGSDRSDRSSDTGSERGSDDSGRSYEEWGNELSQDESGRYLAAANESERRAAAEDGEEGLESQTPVSTLQRLFKLGSPPTETGLAPIGLPQLTAPAIEAECIFAFVGKCELPNDGGDISVNTTEKEQERGTCLDGGERNKETQVEVKEEGPDNWTLSARQEEKPHRELAKEVQLLPGERLEWWSEQKFDRRVRMRTLEILGHGRCMEGQGITKGKTTTTRRASVKITFGWERVYVFELWIMDHNAGIDVVLGTDFMIPAGVRLDLFQANAKLPDEVMIPLIKTMSMLDEPEVVAYEAVRDKTLFRRERELYEEWLAAQPPAVDRPSYTRPKQILRRYLDNSDSDSGGAIADEEAEDSSWDEDPAGSHEVHEGTVSVAISGPPTAGEIKTAHSGNATSKARGTVHEAVVSEAMTNSEPPGCSPGVPTAVATTI</sequence>
<dbReference type="AlphaFoldDB" id="A0A9W7D208"/>
<feature type="compositionally biased region" description="Acidic residues" evidence="1">
    <location>
        <begin position="933"/>
        <end position="946"/>
    </location>
</feature>
<feature type="compositionally biased region" description="Polar residues" evidence="1">
    <location>
        <begin position="112"/>
        <end position="141"/>
    </location>
</feature>
<feature type="region of interest" description="Disordered" evidence="1">
    <location>
        <begin position="582"/>
        <end position="650"/>
    </location>
</feature>
<keyword evidence="4" id="KW-1185">Reference proteome</keyword>
<feature type="region of interest" description="Disordered" evidence="1">
    <location>
        <begin position="994"/>
        <end position="1015"/>
    </location>
</feature>
<feature type="compositionally biased region" description="Low complexity" evidence="1">
    <location>
        <begin position="1"/>
        <end position="14"/>
    </location>
</feature>
<dbReference type="InterPro" id="IPR005162">
    <property type="entry name" value="Retrotrans_gag_dom"/>
</dbReference>
<feature type="compositionally biased region" description="Basic and acidic residues" evidence="1">
    <location>
        <begin position="585"/>
        <end position="609"/>
    </location>
</feature>
<evidence type="ECO:0000313" key="4">
    <source>
        <dbReference type="Proteomes" id="UP001165121"/>
    </source>
</evidence>
<reference evidence="3" key="1">
    <citation type="submission" date="2023-04" db="EMBL/GenBank/DDBJ databases">
        <title>Phytophthora fragariaefolia NBRC 109709.</title>
        <authorList>
            <person name="Ichikawa N."/>
            <person name="Sato H."/>
            <person name="Tonouchi N."/>
        </authorList>
    </citation>
    <scope>NUCLEOTIDE SEQUENCE</scope>
    <source>
        <strain evidence="3">NBRC 109709</strain>
    </source>
</reference>
<dbReference type="Proteomes" id="UP001165121">
    <property type="component" value="Unassembled WGS sequence"/>
</dbReference>
<feature type="region of interest" description="Disordered" evidence="1">
    <location>
        <begin position="90"/>
        <end position="143"/>
    </location>
</feature>
<feature type="region of interest" description="Disordered" evidence="1">
    <location>
        <begin position="1"/>
        <end position="69"/>
    </location>
</feature>